<evidence type="ECO:0000256" key="1">
    <source>
        <dbReference type="ARBA" id="ARBA00004370"/>
    </source>
</evidence>
<dbReference type="EMBL" id="JACDTQ010002453">
    <property type="protein sequence ID" value="KAF5918346.1"/>
    <property type="molecule type" value="Genomic_DNA"/>
</dbReference>
<comment type="caution">
    <text evidence="7">The sequence shown here is derived from an EMBL/GenBank/DDBJ whole genome shotgun (WGS) entry which is preliminary data.</text>
</comment>
<keyword evidence="8" id="KW-1185">Reference proteome</keyword>
<dbReference type="GO" id="GO:0045071">
    <property type="term" value="P:negative regulation of viral genome replication"/>
    <property type="evidence" value="ECO:0007669"/>
    <property type="project" value="TreeGrafter"/>
</dbReference>
<dbReference type="Pfam" id="PF04505">
    <property type="entry name" value="CD225"/>
    <property type="match status" value="1"/>
</dbReference>
<reference evidence="7 8" key="1">
    <citation type="journal article" date="2020" name="Mol. Biol. Evol.">
        <title>Interspecific Gene Flow and the Evolution of Specialization in Black and White Rhinoceros.</title>
        <authorList>
            <person name="Moodley Y."/>
            <person name="Westbury M.V."/>
            <person name="Russo I.M."/>
            <person name="Gopalakrishnan S."/>
            <person name="Rakotoarivelo A."/>
            <person name="Olsen R.A."/>
            <person name="Prost S."/>
            <person name="Tunstall T."/>
            <person name="Ryder O.A."/>
            <person name="Dalen L."/>
            <person name="Bruford M.W."/>
        </authorList>
    </citation>
    <scope>NUCLEOTIDE SEQUENCE [LARGE SCALE GENOMIC DNA]</scope>
    <source>
        <strain evidence="7">SBR-YM</strain>
        <tissue evidence="7">Skin</tissue>
    </source>
</reference>
<dbReference type="GO" id="GO:0035455">
    <property type="term" value="P:response to interferon-alpha"/>
    <property type="evidence" value="ECO:0007669"/>
    <property type="project" value="TreeGrafter"/>
</dbReference>
<proteinExistence type="inferred from homology"/>
<evidence type="ECO:0000256" key="2">
    <source>
        <dbReference type="ARBA" id="ARBA00006843"/>
    </source>
</evidence>
<organism evidence="7 8">
    <name type="scientific">Diceros bicornis minor</name>
    <name type="common">South-central black rhinoceros</name>
    <dbReference type="NCBI Taxonomy" id="77932"/>
    <lineage>
        <taxon>Eukaryota</taxon>
        <taxon>Metazoa</taxon>
        <taxon>Chordata</taxon>
        <taxon>Craniata</taxon>
        <taxon>Vertebrata</taxon>
        <taxon>Euteleostomi</taxon>
        <taxon>Mammalia</taxon>
        <taxon>Eutheria</taxon>
        <taxon>Laurasiatheria</taxon>
        <taxon>Perissodactyla</taxon>
        <taxon>Rhinocerotidae</taxon>
        <taxon>Diceros</taxon>
    </lineage>
</organism>
<dbReference type="GO" id="GO:0035456">
    <property type="term" value="P:response to interferon-beta"/>
    <property type="evidence" value="ECO:0007669"/>
    <property type="project" value="TreeGrafter"/>
</dbReference>
<keyword evidence="3" id="KW-0812">Transmembrane</keyword>
<evidence type="ECO:0000256" key="3">
    <source>
        <dbReference type="ARBA" id="ARBA00022692"/>
    </source>
</evidence>
<dbReference type="Proteomes" id="UP000551758">
    <property type="component" value="Unassembled WGS sequence"/>
</dbReference>
<evidence type="ECO:0000313" key="7">
    <source>
        <dbReference type="EMBL" id="KAF5918346.1"/>
    </source>
</evidence>
<dbReference type="GO" id="GO:0034341">
    <property type="term" value="P:response to type II interferon"/>
    <property type="evidence" value="ECO:0007669"/>
    <property type="project" value="TreeGrafter"/>
</dbReference>
<evidence type="ECO:0000256" key="6">
    <source>
        <dbReference type="SAM" id="MobiDB-lite"/>
    </source>
</evidence>
<accession>A0A7J7ESD0</accession>
<dbReference type="GO" id="GO:0060337">
    <property type="term" value="P:type I interferon-mediated signaling pathway"/>
    <property type="evidence" value="ECO:0007669"/>
    <property type="project" value="TreeGrafter"/>
</dbReference>
<keyword evidence="4" id="KW-1133">Transmembrane helix</keyword>
<sequence length="215" mass="22803">MNRTFQTFISGTRTGVPPTYEMLKEEHGVSVLGEPQSSAPLTTTVINIPTEISVPDHVVWSLFNTIFMNWCCLGFVAYAYSVKVGGCMGDSPETSRVWGHDGAQAPDRRVLEEGTLATGPLSLGRIRSDGGGAHGVSCLKTARPGSSNPDPGSGGHGGPDHPPLRSTSVLSALGPPRDKHVLCIFRSPARPSASRLTAGKAGREYSLRVLFGNDF</sequence>
<gene>
    <name evidence="7" type="ORF">HPG69_007568</name>
</gene>
<comment type="similarity">
    <text evidence="2">Belongs to the CD225/Dispanin family.</text>
</comment>
<dbReference type="InterPro" id="IPR007593">
    <property type="entry name" value="CD225/Dispanin_fam"/>
</dbReference>
<comment type="subcellular location">
    <subcellularLocation>
        <location evidence="1">Membrane</location>
    </subcellularLocation>
</comment>
<dbReference type="PANTHER" id="PTHR13999:SF4">
    <property type="entry name" value="INTERFERON-INDUCED TRANSMEMBRANE PROTEIN 3"/>
    <property type="match status" value="1"/>
</dbReference>
<dbReference type="InterPro" id="IPR051517">
    <property type="entry name" value="IFITM_antiviral_protein"/>
</dbReference>
<evidence type="ECO:0008006" key="9">
    <source>
        <dbReference type="Google" id="ProtNLM"/>
    </source>
</evidence>
<evidence type="ECO:0000313" key="8">
    <source>
        <dbReference type="Proteomes" id="UP000551758"/>
    </source>
</evidence>
<protein>
    <recommendedName>
        <fullName evidence="9">Interferon-induced transmembrane protein 3</fullName>
    </recommendedName>
</protein>
<name>A0A7J7ESD0_DICBM</name>
<evidence type="ECO:0000256" key="4">
    <source>
        <dbReference type="ARBA" id="ARBA00022989"/>
    </source>
</evidence>
<dbReference type="PANTHER" id="PTHR13999">
    <property type="entry name" value="INTERFERON INDUCIBLE TRANSMEMBRANE PROTEIN"/>
    <property type="match status" value="1"/>
</dbReference>
<dbReference type="GO" id="GO:0046597">
    <property type="term" value="P:host-mediated suppression of symbiont invasion"/>
    <property type="evidence" value="ECO:0007669"/>
    <property type="project" value="TreeGrafter"/>
</dbReference>
<dbReference type="GO" id="GO:0005886">
    <property type="term" value="C:plasma membrane"/>
    <property type="evidence" value="ECO:0007669"/>
    <property type="project" value="TreeGrafter"/>
</dbReference>
<keyword evidence="5" id="KW-0472">Membrane</keyword>
<evidence type="ECO:0000256" key="5">
    <source>
        <dbReference type="ARBA" id="ARBA00023136"/>
    </source>
</evidence>
<dbReference type="AlphaFoldDB" id="A0A7J7ESD0"/>
<dbReference type="GO" id="GO:0051607">
    <property type="term" value="P:defense response to virus"/>
    <property type="evidence" value="ECO:0007669"/>
    <property type="project" value="TreeGrafter"/>
</dbReference>
<feature type="region of interest" description="Disordered" evidence="6">
    <location>
        <begin position="121"/>
        <end position="171"/>
    </location>
</feature>